<evidence type="ECO:0008006" key="4">
    <source>
        <dbReference type="Google" id="ProtNLM"/>
    </source>
</evidence>
<feature type="chain" id="PRO_5046938414" description="DUF4358 domain-containing protein" evidence="1">
    <location>
        <begin position="23"/>
        <end position="161"/>
    </location>
</feature>
<sequence>MKIMKKLMALALASALALTLLTGCGGGGGGGSIKVNGQTVTINKSRVQDFENGFTAKMETLGYKRLTYSAELTDELEKDVKQAAKQYNDDSYIALAWRIYEGDPNWGEIVQDVTGKLKEVADKNRVDYSDRSYGYLVITNEDTGAHELMVVISNEETRAVV</sequence>
<accession>A0ABS8F4P6</accession>
<protein>
    <recommendedName>
        <fullName evidence="4">DUF4358 domain-containing protein</fullName>
    </recommendedName>
</protein>
<gene>
    <name evidence="2" type="ORF">LKD23_00185</name>
</gene>
<dbReference type="PROSITE" id="PS51257">
    <property type="entry name" value="PROKAR_LIPOPROTEIN"/>
    <property type="match status" value="1"/>
</dbReference>
<reference evidence="2" key="1">
    <citation type="submission" date="2021-10" db="EMBL/GenBank/DDBJ databases">
        <title>Anaerobic single-cell dispensing facilitates the cultivation of human gut bacteria.</title>
        <authorList>
            <person name="Afrizal A."/>
        </authorList>
    </citation>
    <scope>NUCLEOTIDE SEQUENCE</scope>
    <source>
        <strain evidence="2">CLA-AA-H233</strain>
    </source>
</reference>
<feature type="signal peptide" evidence="1">
    <location>
        <begin position="1"/>
        <end position="22"/>
    </location>
</feature>
<evidence type="ECO:0000313" key="3">
    <source>
        <dbReference type="Proteomes" id="UP001430637"/>
    </source>
</evidence>
<evidence type="ECO:0000256" key="1">
    <source>
        <dbReference type="SAM" id="SignalP"/>
    </source>
</evidence>
<keyword evidence="1" id="KW-0732">Signal</keyword>
<proteinExistence type="predicted"/>
<dbReference type="RefSeq" id="WP_227619793.1">
    <property type="nucleotide sequence ID" value="NZ_JAJEQL010000001.1"/>
</dbReference>
<dbReference type="EMBL" id="JAJEQL010000001">
    <property type="protein sequence ID" value="MCC2198196.1"/>
    <property type="molecule type" value="Genomic_DNA"/>
</dbReference>
<comment type="caution">
    <text evidence="2">The sequence shown here is derived from an EMBL/GenBank/DDBJ whole genome shotgun (WGS) entry which is preliminary data.</text>
</comment>
<organism evidence="2 3">
    <name type="scientific">Faecalibacterium butyricigenerans</name>
    <dbReference type="NCBI Taxonomy" id="1851427"/>
    <lineage>
        <taxon>Bacteria</taxon>
        <taxon>Bacillati</taxon>
        <taxon>Bacillota</taxon>
        <taxon>Clostridia</taxon>
        <taxon>Eubacteriales</taxon>
        <taxon>Oscillospiraceae</taxon>
        <taxon>Faecalibacterium</taxon>
    </lineage>
</organism>
<name>A0ABS8F4P6_9FIRM</name>
<keyword evidence="3" id="KW-1185">Reference proteome</keyword>
<dbReference type="Proteomes" id="UP001430637">
    <property type="component" value="Unassembled WGS sequence"/>
</dbReference>
<evidence type="ECO:0000313" key="2">
    <source>
        <dbReference type="EMBL" id="MCC2198196.1"/>
    </source>
</evidence>